<evidence type="ECO:0000259" key="8">
    <source>
        <dbReference type="Pfam" id="PF02687"/>
    </source>
</evidence>
<feature type="transmembrane region" description="Helical" evidence="7">
    <location>
        <begin position="725"/>
        <end position="751"/>
    </location>
</feature>
<dbReference type="OrthoDB" id="1655971at2"/>
<feature type="domain" description="ABC3 transporter permease C-terminal" evidence="8">
    <location>
        <begin position="649"/>
        <end position="755"/>
    </location>
</feature>
<feature type="transmembrane region" description="Helical" evidence="7">
    <location>
        <begin position="400"/>
        <end position="419"/>
    </location>
</feature>
<evidence type="ECO:0000256" key="2">
    <source>
        <dbReference type="ARBA" id="ARBA00022475"/>
    </source>
</evidence>
<evidence type="ECO:0000313" key="10">
    <source>
        <dbReference type="Proteomes" id="UP000003157"/>
    </source>
</evidence>
<feature type="domain" description="ABC3 transporter permease C-terminal" evidence="8">
    <location>
        <begin position="243"/>
        <end position="358"/>
    </location>
</feature>
<dbReference type="eggNOG" id="COG0577">
    <property type="taxonomic scope" value="Bacteria"/>
</dbReference>
<keyword evidence="5 7" id="KW-0472">Membrane</keyword>
<protein>
    <recommendedName>
        <fullName evidence="8">ABC3 transporter permease C-terminal domain-containing protein</fullName>
    </recommendedName>
</protein>
<dbReference type="GO" id="GO:0005886">
    <property type="term" value="C:plasma membrane"/>
    <property type="evidence" value="ECO:0007669"/>
    <property type="project" value="UniProtKB-SubCell"/>
</dbReference>
<keyword evidence="2" id="KW-1003">Cell membrane</keyword>
<keyword evidence="10" id="KW-1185">Reference proteome</keyword>
<accession>E7G902</accession>
<dbReference type="InterPro" id="IPR003838">
    <property type="entry name" value="ABC3_permease_C"/>
</dbReference>
<organism evidence="9 10">
    <name type="scientific">Coprobacillus cateniformis</name>
    <dbReference type="NCBI Taxonomy" id="100884"/>
    <lineage>
        <taxon>Bacteria</taxon>
        <taxon>Bacillati</taxon>
        <taxon>Bacillota</taxon>
        <taxon>Erysipelotrichia</taxon>
        <taxon>Erysipelotrichales</taxon>
        <taxon>Coprobacillaceae</taxon>
        <taxon>Coprobacillus</taxon>
    </lineage>
</organism>
<feature type="transmembrane region" description="Helical" evidence="7">
    <location>
        <begin position="644"/>
        <end position="663"/>
    </location>
</feature>
<evidence type="ECO:0000256" key="7">
    <source>
        <dbReference type="SAM" id="Phobius"/>
    </source>
</evidence>
<dbReference type="GeneID" id="78230875"/>
<dbReference type="PANTHER" id="PTHR30572:SF4">
    <property type="entry name" value="ABC TRANSPORTER PERMEASE YTRF"/>
    <property type="match status" value="1"/>
</dbReference>
<dbReference type="GO" id="GO:0022857">
    <property type="term" value="F:transmembrane transporter activity"/>
    <property type="evidence" value="ECO:0007669"/>
    <property type="project" value="TreeGrafter"/>
</dbReference>
<dbReference type="PANTHER" id="PTHR30572">
    <property type="entry name" value="MEMBRANE COMPONENT OF TRANSPORTER-RELATED"/>
    <property type="match status" value="1"/>
</dbReference>
<dbReference type="EMBL" id="ADKX01000023">
    <property type="protein sequence ID" value="EFW05443.1"/>
    <property type="molecule type" value="Genomic_DNA"/>
</dbReference>
<evidence type="ECO:0000256" key="3">
    <source>
        <dbReference type="ARBA" id="ARBA00022692"/>
    </source>
</evidence>
<keyword evidence="3 7" id="KW-0812">Transmembrane</keyword>
<reference evidence="9 10" key="1">
    <citation type="submission" date="2010-12" db="EMBL/GenBank/DDBJ databases">
        <title>The Genome Sequence of Coprobacillus sp. strain 29_1.</title>
        <authorList>
            <consortium name="The Broad Institute Genome Sequencing Platform"/>
            <person name="Earl A."/>
            <person name="Ward D."/>
            <person name="Feldgarden M."/>
            <person name="Gevers D."/>
            <person name="Daigneault M."/>
            <person name="Sibley C.D."/>
            <person name="White A."/>
            <person name="Strauss J."/>
            <person name="Allen-Vercoe E."/>
            <person name="Young S.K."/>
            <person name="Zeng Q."/>
            <person name="Gargeya S."/>
            <person name="Fitzgerald M."/>
            <person name="Haas B."/>
            <person name="Abouelleil A."/>
            <person name="Alvarado L."/>
            <person name="Arachchi H.M."/>
            <person name="Berlin A."/>
            <person name="Brown A."/>
            <person name="Chapman S.B."/>
            <person name="Chen Z."/>
            <person name="Dunbar C."/>
            <person name="Freedman E."/>
            <person name="Gearin G."/>
            <person name="Gellesch M."/>
            <person name="Goldberg J."/>
            <person name="Griggs A."/>
            <person name="Gujja S."/>
            <person name="Heilman E."/>
            <person name="Heiman D."/>
            <person name="Howarth C."/>
            <person name="Larson L."/>
            <person name="Lui A."/>
            <person name="MacDonald P.J.P."/>
            <person name="Mehta T."/>
            <person name="Montmayeur A."/>
            <person name="Murphy C."/>
            <person name="Neiman D."/>
            <person name="Pearson M."/>
            <person name="Priest M."/>
            <person name="Roberts A."/>
            <person name="Saif S."/>
            <person name="Shea T."/>
            <person name="Shenoy N."/>
            <person name="Sisk P."/>
            <person name="Stolte C."/>
            <person name="Sykes S."/>
            <person name="White J."/>
            <person name="Yandava C."/>
            <person name="Nusbaum C."/>
            <person name="Birren B."/>
        </authorList>
    </citation>
    <scope>NUCLEOTIDE SEQUENCE [LARGE SCALE GENOMIC DNA]</scope>
    <source>
        <strain evidence="9 10">29_1</strain>
    </source>
</reference>
<dbReference type="InterPro" id="IPR050250">
    <property type="entry name" value="Macrolide_Exporter_MacB"/>
</dbReference>
<feature type="transmembrane region" description="Helical" evidence="7">
    <location>
        <begin position="288"/>
        <end position="317"/>
    </location>
</feature>
<dbReference type="HOGENOM" id="CLU_365516_0_0_9"/>
<proteinExistence type="inferred from homology"/>
<name>E7G902_9FIRM</name>
<dbReference type="AlphaFoldDB" id="E7G902"/>
<feature type="transmembrane region" description="Helical" evidence="7">
    <location>
        <begin position="241"/>
        <end position="263"/>
    </location>
</feature>
<comment type="caution">
    <text evidence="9">The sequence shown here is derived from an EMBL/GenBank/DDBJ whole genome shotgun (WGS) entry which is preliminary data.</text>
</comment>
<dbReference type="Pfam" id="PF02687">
    <property type="entry name" value="FtsX"/>
    <property type="match status" value="2"/>
</dbReference>
<dbReference type="Proteomes" id="UP000003157">
    <property type="component" value="Unassembled WGS sequence"/>
</dbReference>
<keyword evidence="4 7" id="KW-1133">Transmembrane helix</keyword>
<dbReference type="STRING" id="100884.GCA_000269565_03081"/>
<evidence type="ECO:0000256" key="5">
    <source>
        <dbReference type="ARBA" id="ARBA00023136"/>
    </source>
</evidence>
<evidence type="ECO:0000256" key="6">
    <source>
        <dbReference type="ARBA" id="ARBA00038076"/>
    </source>
</evidence>
<comment type="similarity">
    <text evidence="6">Belongs to the ABC-4 integral membrane protein family.</text>
</comment>
<dbReference type="RefSeq" id="WP_008788356.1">
    <property type="nucleotide sequence ID" value="NZ_AKCB01000002.1"/>
</dbReference>
<evidence type="ECO:0000313" key="9">
    <source>
        <dbReference type="EMBL" id="EFW05443.1"/>
    </source>
</evidence>
<evidence type="ECO:0000256" key="4">
    <source>
        <dbReference type="ARBA" id="ARBA00022989"/>
    </source>
</evidence>
<feature type="transmembrane region" description="Helical" evidence="7">
    <location>
        <begin position="20"/>
        <end position="40"/>
    </location>
</feature>
<evidence type="ECO:0000256" key="1">
    <source>
        <dbReference type="ARBA" id="ARBA00004651"/>
    </source>
</evidence>
<comment type="subcellular location">
    <subcellularLocation>
        <location evidence="1">Cell membrane</location>
        <topology evidence="1">Multi-pass membrane protein</topology>
    </subcellularLocation>
</comment>
<feature type="transmembrane region" description="Helical" evidence="7">
    <location>
        <begin position="323"/>
        <end position="350"/>
    </location>
</feature>
<sequence>MNKTLYRLAYRNIIKYKKHYIFVSLIILFISIFYSTYTIVQTSYFQVNRLWNEQEYGSWYFYGQIAEPEKFDKVAYHYEEDNGFQYTYLYLQGVNEDGYNVAYADKEFNELCKVDLIEGHFPSHKNEIVVSQELLNEEKYQLGNTVQMMTTLLEMQEYKIVGVVHNSQENYFADIYTNINSKYERVTLFCDRSLSIESGEEFYSHIPIKLLYNDQGQVDVNKYGYDHSMYMLKYLEAQFDLAVLLQLLVITSLVLIAFASASLKQRSHEFALLRGLGMTSKQLMLMNLYEYAICVFLSIVLGTLMALFVSYGIMFVIKYFKDIFIIIISPLQLCINAAVVLICIIMTLLYPISKSSRHAMSGTFDSYRFQYIQIRYRRLHYQNKWRLAWRELKVNKKIHILFIVALCFHTSFILMNMMAQNYNNQKKDITYIGLDKTKKLSILTDYHFHSLELNNIYYTHSKSEVDIVYKDTEAYVDDVYTCDDDLLKKSRIEGRFPMNDYEILIHNNPQLYLTYNNGYHEILDIQLSIGDSFQLNGQDVTVVGIVQPAEILKYNDPVDGLFNFERYYLSTYTGIYVTPSLYQTINGVYEQDYIDIYYQTEKEKNIMISQILNQYPELLNNIEDKNSIEIYSGSNARSFAESSIHSYVLYASMSICIFLCYFINKNEMFNRRNDYALCQLIGMTKRDLLNKQIAKGIIIFVLVISIQTFFVIMECTYLENWTIPYMEFIILSLFVFVICLLIYVTPLYFVLKHKPLDNLRKID</sequence>
<feature type="transmembrane region" description="Helical" evidence="7">
    <location>
        <begin position="693"/>
        <end position="713"/>
    </location>
</feature>
<gene>
    <name evidence="9" type="ORF">HMPREF9488_01240</name>
</gene>